<evidence type="ECO:0000313" key="2">
    <source>
        <dbReference type="EMBL" id="KAG6951428.1"/>
    </source>
</evidence>
<organism evidence="2 3">
    <name type="scientific">Phytophthora cactorum</name>
    <dbReference type="NCBI Taxonomy" id="29920"/>
    <lineage>
        <taxon>Eukaryota</taxon>
        <taxon>Sar</taxon>
        <taxon>Stramenopiles</taxon>
        <taxon>Oomycota</taxon>
        <taxon>Peronosporomycetes</taxon>
        <taxon>Peronosporales</taxon>
        <taxon>Peronosporaceae</taxon>
        <taxon>Phytophthora</taxon>
    </lineage>
</organism>
<accession>A0A8T1U0U5</accession>
<dbReference type="Proteomes" id="UP000688947">
    <property type="component" value="Unassembled WGS sequence"/>
</dbReference>
<proteinExistence type="predicted"/>
<reference evidence="2" key="1">
    <citation type="submission" date="2021-01" db="EMBL/GenBank/DDBJ databases">
        <title>Phytophthora aleatoria, a newly-described species from Pinus radiata is distinct from Phytophthora cactorum isolates based on comparative genomics.</title>
        <authorList>
            <person name="Mcdougal R."/>
            <person name="Panda P."/>
            <person name="Williams N."/>
            <person name="Studholme D.J."/>
        </authorList>
    </citation>
    <scope>NUCLEOTIDE SEQUENCE</scope>
    <source>
        <strain evidence="2">NZFS 3830</strain>
    </source>
</reference>
<gene>
    <name evidence="2" type="ORF">JG687_00013622</name>
</gene>
<evidence type="ECO:0000256" key="1">
    <source>
        <dbReference type="SAM" id="MobiDB-lite"/>
    </source>
</evidence>
<feature type="region of interest" description="Disordered" evidence="1">
    <location>
        <begin position="83"/>
        <end position="103"/>
    </location>
</feature>
<protein>
    <submittedName>
        <fullName evidence="2">Uncharacterized protein</fullName>
    </submittedName>
</protein>
<evidence type="ECO:0000313" key="3">
    <source>
        <dbReference type="Proteomes" id="UP000688947"/>
    </source>
</evidence>
<dbReference type="AlphaFoldDB" id="A0A8T1U0U5"/>
<name>A0A8T1U0U5_9STRA</name>
<dbReference type="EMBL" id="JAENGZ010001016">
    <property type="protein sequence ID" value="KAG6951428.1"/>
    <property type="molecule type" value="Genomic_DNA"/>
</dbReference>
<sequence>MISAIWGSSGCIPIRSNDIPSREKSYTVRSACASQVAVESRTHSIFRFQAYPASRNDKICGFLFESNLHEVFKGEVERKIDFEPSSQSQGSSVEELPVAASDKRRVESSLSIRSEVVNCSDSDDVPLAVVVSGLNKTKRRKKINPPRTESQRE</sequence>
<feature type="non-terminal residue" evidence="2">
    <location>
        <position position="153"/>
    </location>
</feature>
<comment type="caution">
    <text evidence="2">The sequence shown here is derived from an EMBL/GenBank/DDBJ whole genome shotgun (WGS) entry which is preliminary data.</text>
</comment>